<reference evidence="3" key="1">
    <citation type="submission" date="2012-01" db="EMBL/GenBank/DDBJ databases">
        <authorList>
            <person name="Walter R."/>
            <person name="Schartl M."/>
            <person name="Warren W."/>
        </authorList>
    </citation>
    <scope>NUCLEOTIDE SEQUENCE [LARGE SCALE GENOMIC DNA]</scope>
    <source>
        <strain evidence="3">JP 163 A</strain>
    </source>
</reference>
<feature type="compositionally biased region" description="Low complexity" evidence="1">
    <location>
        <begin position="16"/>
        <end position="25"/>
    </location>
</feature>
<dbReference type="InParanoid" id="A0A3B5R7L5"/>
<reference evidence="2" key="4">
    <citation type="submission" date="2025-09" db="UniProtKB">
        <authorList>
            <consortium name="Ensembl"/>
        </authorList>
    </citation>
    <scope>IDENTIFICATION</scope>
    <source>
        <strain evidence="2">JP 163 A</strain>
    </source>
</reference>
<proteinExistence type="predicted"/>
<sequence length="115" mass="12768">KVKKIKNLLTPKRKSGVSSVCSGSVTDGDPSVSLPFKIPAPLDEDIRVEWTRPDSKQTEVITFKNGEIHSPKQVLGYRYHGDTEMDKDLLTSGDLSLVLQRPRQSPSLLVFSCNN</sequence>
<reference evidence="2" key="3">
    <citation type="submission" date="2025-08" db="UniProtKB">
        <authorList>
            <consortium name="Ensembl"/>
        </authorList>
    </citation>
    <scope>IDENTIFICATION</scope>
    <source>
        <strain evidence="2">JP 163 A</strain>
    </source>
</reference>
<feature type="region of interest" description="Disordered" evidence="1">
    <location>
        <begin position="1"/>
        <end position="25"/>
    </location>
</feature>
<protein>
    <recommendedName>
        <fullName evidence="4">Immunoglobulin V-set domain-containing protein</fullName>
    </recommendedName>
</protein>
<dbReference type="Ensembl" id="ENSXMAT00000023941.1">
    <property type="protein sequence ID" value="ENSXMAP00000039653.1"/>
    <property type="gene ID" value="ENSXMAG00000022263.1"/>
</dbReference>
<keyword evidence="3" id="KW-1185">Reference proteome</keyword>
<accession>A0A3B5R7L5</accession>
<name>A0A3B5R7L5_XIPMA</name>
<reference evidence="3" key="2">
    <citation type="journal article" date="2013" name="Nat. Genet.">
        <title>The genome of the platyfish, Xiphophorus maculatus, provides insights into evolutionary adaptation and several complex traits.</title>
        <authorList>
            <person name="Schartl M."/>
            <person name="Walter R.B."/>
            <person name="Shen Y."/>
            <person name="Garcia T."/>
            <person name="Catchen J."/>
            <person name="Amores A."/>
            <person name="Braasch I."/>
            <person name="Chalopin D."/>
            <person name="Volff J.N."/>
            <person name="Lesch K.P."/>
            <person name="Bisazza A."/>
            <person name="Minx P."/>
            <person name="Hillier L."/>
            <person name="Wilson R.K."/>
            <person name="Fuerstenberg S."/>
            <person name="Boore J."/>
            <person name="Searle S."/>
            <person name="Postlethwait J.H."/>
            <person name="Warren W.C."/>
        </authorList>
    </citation>
    <scope>NUCLEOTIDE SEQUENCE [LARGE SCALE GENOMIC DNA]</scope>
    <source>
        <strain evidence="3">JP 163 A</strain>
    </source>
</reference>
<evidence type="ECO:0000313" key="3">
    <source>
        <dbReference type="Proteomes" id="UP000002852"/>
    </source>
</evidence>
<evidence type="ECO:0008006" key="4">
    <source>
        <dbReference type="Google" id="ProtNLM"/>
    </source>
</evidence>
<feature type="compositionally biased region" description="Basic residues" evidence="1">
    <location>
        <begin position="1"/>
        <end position="15"/>
    </location>
</feature>
<dbReference type="Gene3D" id="2.60.40.10">
    <property type="entry name" value="Immunoglobulins"/>
    <property type="match status" value="1"/>
</dbReference>
<dbReference type="AlphaFoldDB" id="A0A3B5R7L5"/>
<dbReference type="InterPro" id="IPR013783">
    <property type="entry name" value="Ig-like_fold"/>
</dbReference>
<evidence type="ECO:0000256" key="1">
    <source>
        <dbReference type="SAM" id="MobiDB-lite"/>
    </source>
</evidence>
<dbReference type="Proteomes" id="UP000002852">
    <property type="component" value="Unassembled WGS sequence"/>
</dbReference>
<organism evidence="2 3">
    <name type="scientific">Xiphophorus maculatus</name>
    <name type="common">Southern platyfish</name>
    <name type="synonym">Platypoecilus maculatus</name>
    <dbReference type="NCBI Taxonomy" id="8083"/>
    <lineage>
        <taxon>Eukaryota</taxon>
        <taxon>Metazoa</taxon>
        <taxon>Chordata</taxon>
        <taxon>Craniata</taxon>
        <taxon>Vertebrata</taxon>
        <taxon>Euteleostomi</taxon>
        <taxon>Actinopterygii</taxon>
        <taxon>Neopterygii</taxon>
        <taxon>Teleostei</taxon>
        <taxon>Neoteleostei</taxon>
        <taxon>Acanthomorphata</taxon>
        <taxon>Ovalentaria</taxon>
        <taxon>Atherinomorphae</taxon>
        <taxon>Cyprinodontiformes</taxon>
        <taxon>Poeciliidae</taxon>
        <taxon>Poeciliinae</taxon>
        <taxon>Xiphophorus</taxon>
    </lineage>
</organism>
<dbReference type="STRING" id="8083.ENSXMAP00000039653"/>
<evidence type="ECO:0000313" key="2">
    <source>
        <dbReference type="Ensembl" id="ENSXMAP00000039653.1"/>
    </source>
</evidence>